<comment type="caution">
    <text evidence="1">The sequence shown here is derived from an EMBL/GenBank/DDBJ whole genome shotgun (WGS) entry which is preliminary data.</text>
</comment>
<gene>
    <name evidence="1" type="ORF">DFR69_1222</name>
</gene>
<dbReference type="AlphaFoldDB" id="A0A317N0R4"/>
<protein>
    <submittedName>
        <fullName evidence="1">Uncharacterized protein</fullName>
    </submittedName>
</protein>
<keyword evidence="2" id="KW-1185">Reference proteome</keyword>
<dbReference type="Proteomes" id="UP000246410">
    <property type="component" value="Unassembled WGS sequence"/>
</dbReference>
<organism evidence="1 2">
    <name type="scientific">Nocardia neocaledoniensis</name>
    <dbReference type="NCBI Taxonomy" id="236511"/>
    <lineage>
        <taxon>Bacteria</taxon>
        <taxon>Bacillati</taxon>
        <taxon>Actinomycetota</taxon>
        <taxon>Actinomycetes</taxon>
        <taxon>Mycobacteriales</taxon>
        <taxon>Nocardiaceae</taxon>
        <taxon>Nocardia</taxon>
    </lineage>
</organism>
<proteinExistence type="predicted"/>
<sequence length="153" mass="15030">MGLFGVPWKDVVTGVASGVAFAAGGPVLSGIVGGAVNGVWTGIETGDWGKGLESGLIAGAAGMIPGGILGGATSGLWKGGVRALGKSFENVPGLVAKRGFGGPLDRLVAARAQMTRPAIGAVAAGVGSATAGAMWDAWKPTLNYIPTKVIPYA</sequence>
<evidence type="ECO:0000313" key="2">
    <source>
        <dbReference type="Proteomes" id="UP000246410"/>
    </source>
</evidence>
<dbReference type="EMBL" id="QGTL01000022">
    <property type="protein sequence ID" value="PWV66937.1"/>
    <property type="molecule type" value="Genomic_DNA"/>
</dbReference>
<reference evidence="1 2" key="1">
    <citation type="submission" date="2018-05" db="EMBL/GenBank/DDBJ databases">
        <title>Genomic Encyclopedia of Type Strains, Phase IV (KMG-IV): sequencing the most valuable type-strain genomes for metagenomic binning, comparative biology and taxonomic classification.</title>
        <authorList>
            <person name="Goeker M."/>
        </authorList>
    </citation>
    <scope>NUCLEOTIDE SEQUENCE [LARGE SCALE GENOMIC DNA]</scope>
    <source>
        <strain evidence="1 2">DSM 44717</strain>
    </source>
</reference>
<name>A0A317N0R4_9NOCA</name>
<evidence type="ECO:0000313" key="1">
    <source>
        <dbReference type="EMBL" id="PWV66937.1"/>
    </source>
</evidence>
<accession>A0A317N0R4</accession>